<dbReference type="Proteomes" id="UP000826212">
    <property type="component" value="Chromosome"/>
</dbReference>
<proteinExistence type="predicted"/>
<organism evidence="1 2">
    <name type="scientific">Halosquirtibacter laminarini</name>
    <dbReference type="NCBI Taxonomy" id="3374600"/>
    <lineage>
        <taxon>Bacteria</taxon>
        <taxon>Pseudomonadati</taxon>
        <taxon>Bacteroidota</taxon>
        <taxon>Bacteroidia</taxon>
        <taxon>Marinilabiliales</taxon>
        <taxon>Prolixibacteraceae</taxon>
        <taxon>Halosquirtibacter</taxon>
    </lineage>
</organism>
<name>A0AC61ND44_9BACT</name>
<sequence length="603" mass="67888">MLIRDNIELLAPAKNLEYGKVAFDYGADAVYIGGPSFGARANAGNSISDIESLVRYAHRFDGDVFMALNTILFDHELEEAHRIIWQAYNAGVDALIIQDMGILEMDLPPISLHASTQTNNFTLEKVQFLEKVGFDRVVLARELSLTEIQDIAENTNVSLEAFIHGALCVSLSGQCYMSAFNGARSANRGACVQSCRKAYSLYDSKGECLVDNKYLLSLKDMNQTNSLKDIVESGVQSLKIEGRLKDINYLKNSVGHYRRELDQILEGSTKVRASVGKTTFDFTPDPKKSFSRDFTSYFLNEKQPSIANLETPKSLGELVGTVKLIGKSNFTLEGSVQISNNDGLVVVHSDGTTEGVKVNVAENNTITPLKMPRLNKKDMVYRNYNHGFLQSLEKSRTSRKRGVDILISEEKEFVEISFAVDSNRGVEYTFESTFEFAKNEQVAQNNIQKQLSKLGDTPFFVSSFTSELKHTPFIPNKILGNVRRELAERLVVVLESERKVSRNIETNDIPYIEDIVDYRANVANQLAVDFYKRHQTKVTEMAFESHKKNNSSLLMQTRYCILNEIGQCLKKGFSLDLPLKLVDSHHEYQLSFDCKNCSMQIYS</sequence>
<evidence type="ECO:0000313" key="2">
    <source>
        <dbReference type="Proteomes" id="UP000826212"/>
    </source>
</evidence>
<keyword evidence="2" id="KW-1185">Reference proteome</keyword>
<evidence type="ECO:0000313" key="1">
    <source>
        <dbReference type="EMBL" id="QZE13448.1"/>
    </source>
</evidence>
<dbReference type="EMBL" id="CP081303">
    <property type="protein sequence ID" value="QZE13448.1"/>
    <property type="molecule type" value="Genomic_DNA"/>
</dbReference>
<gene>
    <name evidence="1" type="ORF">K4L44_12770</name>
</gene>
<protein>
    <submittedName>
        <fullName evidence="1">U32 family peptidase</fullName>
    </submittedName>
</protein>
<accession>A0AC61ND44</accession>
<reference evidence="1" key="1">
    <citation type="submission" date="2021-08" db="EMBL/GenBank/DDBJ databases">
        <title>Novel anaerobic bacterium isolated from sea squirt in East Sea, Republic of Korea.</title>
        <authorList>
            <person name="Nguyen T.H."/>
            <person name="Li Z."/>
            <person name="Lee Y.-J."/>
            <person name="Ko J."/>
            <person name="Kim S.-G."/>
        </authorList>
    </citation>
    <scope>NUCLEOTIDE SEQUENCE</scope>
    <source>
        <strain evidence="1">KCTC 25031</strain>
    </source>
</reference>